<proteinExistence type="predicted"/>
<reference evidence="1 2" key="1">
    <citation type="submission" date="2018-09" db="EMBL/GenBank/DDBJ databases">
        <title>Complete genome sequence of the hydrocarbonoclastic bacterium Alcaligenes aquatilis QD168, isolated from a crude-oil polluted marine sediment of Central Chile.</title>
        <authorList>
            <person name="Duran R.E."/>
            <person name="Barra B."/>
            <person name="Salva-Serra F."/>
            <person name="Mendez V."/>
            <person name="Moore E.R.B."/>
            <person name="Seeger M."/>
        </authorList>
    </citation>
    <scope>NUCLEOTIDE SEQUENCE [LARGE SCALE GENOMIC DNA]</scope>
    <source>
        <strain evidence="1 2">QD168</strain>
    </source>
</reference>
<dbReference type="InterPro" id="IPR017850">
    <property type="entry name" value="Alkaline_phosphatase_core_sf"/>
</dbReference>
<dbReference type="AlphaFoldDB" id="A0A3G2I0S3"/>
<dbReference type="Gene3D" id="3.40.720.10">
    <property type="entry name" value="Alkaline Phosphatase, subunit A"/>
    <property type="match status" value="1"/>
</dbReference>
<protein>
    <submittedName>
        <fullName evidence="1">Alkaline phosphatase family protein</fullName>
    </submittedName>
</protein>
<dbReference type="EMBL" id="CP032153">
    <property type="protein sequence ID" value="AYN22869.1"/>
    <property type="molecule type" value="Genomic_DNA"/>
</dbReference>
<evidence type="ECO:0000313" key="2">
    <source>
        <dbReference type="Proteomes" id="UP000268070"/>
    </source>
</evidence>
<dbReference type="OrthoDB" id="9779418at2"/>
<accession>A0A3G2I0S3</accession>
<gene>
    <name evidence="1" type="ORF">D3M96_18735</name>
</gene>
<dbReference type="Pfam" id="PF01663">
    <property type="entry name" value="Phosphodiest"/>
    <property type="match status" value="1"/>
</dbReference>
<evidence type="ECO:0000313" key="1">
    <source>
        <dbReference type="EMBL" id="AYN22869.1"/>
    </source>
</evidence>
<dbReference type="Proteomes" id="UP000268070">
    <property type="component" value="Chromosome"/>
</dbReference>
<dbReference type="GO" id="GO:0016787">
    <property type="term" value="F:hydrolase activity"/>
    <property type="evidence" value="ECO:0007669"/>
    <property type="project" value="UniProtKB-ARBA"/>
</dbReference>
<organism evidence="1 2">
    <name type="scientific">Alcaligenes aquatilis</name>
    <dbReference type="NCBI Taxonomy" id="323284"/>
    <lineage>
        <taxon>Bacteria</taxon>
        <taxon>Pseudomonadati</taxon>
        <taxon>Pseudomonadota</taxon>
        <taxon>Betaproteobacteria</taxon>
        <taxon>Burkholderiales</taxon>
        <taxon>Alcaligenaceae</taxon>
        <taxon>Alcaligenes</taxon>
    </lineage>
</organism>
<dbReference type="PANTHER" id="PTHR10151:SF120">
    <property type="entry name" value="BIS(5'-ADENOSYL)-TRIPHOSPHATASE"/>
    <property type="match status" value="1"/>
</dbReference>
<sequence>MVICDSLRRDLIQGIETPSIQKLAQQGCQFSRMEAVFPSTTRVSSACIATGAFPKDHGLLGNTMVLDHADGLKVHSVGNPSFRQVLYQASGHYLRVPTLAQYLRPLGSSAIYSNVSPGAAYFFDPDLVGYVFHRAGSFGPGGVPLHGSQALDIESGQAGDEQMTGRFCQHVLSDDSLLLAVLWLSEPDATGHGVPLGSPTHRQAIQAADRNVARVLEMVEQLRARGEDVLVMVGSDHGMETIHAQVDIAQELVAAGLKQAMNSQELLVAPNGTAAVIAYAPDYAHSDRLLGWLQEQLWVGEVVVGDELHAWGMPNTDTCRVAVSLAGTDQVNEAGLSGMAWYAVDPLDNKSYVGYGQHGGRNTNESRPFLVVQGEGFAQGQVCSLATSLCHYAPTVLCHLGLWKQQMAVNPLQEIVKTENFSH</sequence>
<name>A0A3G2I0S3_9BURK</name>
<dbReference type="PANTHER" id="PTHR10151">
    <property type="entry name" value="ECTONUCLEOTIDE PYROPHOSPHATASE/PHOSPHODIESTERASE"/>
    <property type="match status" value="1"/>
</dbReference>
<dbReference type="SUPFAM" id="SSF53649">
    <property type="entry name" value="Alkaline phosphatase-like"/>
    <property type="match status" value="1"/>
</dbReference>
<dbReference type="InterPro" id="IPR002591">
    <property type="entry name" value="Phosphodiest/P_Trfase"/>
</dbReference>
<dbReference type="KEGG" id="aaqu:D3M96_18735"/>